<evidence type="ECO:0000313" key="3">
    <source>
        <dbReference type="Proteomes" id="UP001501126"/>
    </source>
</evidence>
<organism evidence="2 3">
    <name type="scientific">Wandonia haliotis</name>
    <dbReference type="NCBI Taxonomy" id="574963"/>
    <lineage>
        <taxon>Bacteria</taxon>
        <taxon>Pseudomonadati</taxon>
        <taxon>Bacteroidota</taxon>
        <taxon>Flavobacteriia</taxon>
        <taxon>Flavobacteriales</taxon>
        <taxon>Crocinitomicaceae</taxon>
        <taxon>Wandonia</taxon>
    </lineage>
</organism>
<keyword evidence="1" id="KW-1133">Transmembrane helix</keyword>
<accession>A0ABP3XZD2</accession>
<dbReference type="EMBL" id="BAAAFH010000003">
    <property type="protein sequence ID" value="GAA0873757.1"/>
    <property type="molecule type" value="Genomic_DNA"/>
</dbReference>
<evidence type="ECO:0000313" key="2">
    <source>
        <dbReference type="EMBL" id="GAA0873757.1"/>
    </source>
</evidence>
<keyword evidence="1" id="KW-0812">Transmembrane</keyword>
<reference evidence="3" key="1">
    <citation type="journal article" date="2019" name="Int. J. Syst. Evol. Microbiol.">
        <title>The Global Catalogue of Microorganisms (GCM) 10K type strain sequencing project: providing services to taxonomists for standard genome sequencing and annotation.</title>
        <authorList>
            <consortium name="The Broad Institute Genomics Platform"/>
            <consortium name="The Broad Institute Genome Sequencing Center for Infectious Disease"/>
            <person name="Wu L."/>
            <person name="Ma J."/>
        </authorList>
    </citation>
    <scope>NUCLEOTIDE SEQUENCE [LARGE SCALE GENOMIC DNA]</scope>
    <source>
        <strain evidence="3">JCM 16083</strain>
    </source>
</reference>
<protein>
    <recommendedName>
        <fullName evidence="4">AtpZ/AtpI family protein</fullName>
    </recommendedName>
</protein>
<evidence type="ECO:0000256" key="1">
    <source>
        <dbReference type="SAM" id="Phobius"/>
    </source>
</evidence>
<dbReference type="Proteomes" id="UP001501126">
    <property type="component" value="Unassembled WGS sequence"/>
</dbReference>
<feature type="transmembrane region" description="Helical" evidence="1">
    <location>
        <begin position="12"/>
        <end position="34"/>
    </location>
</feature>
<sequence length="73" mass="8257">MESPKEPGNGKQWIKFTSLGLQMGITIYLGSLLGEWLDDKYPSESFSYFKIVTLIAVFIAIVSVIREVIKMNN</sequence>
<feature type="transmembrane region" description="Helical" evidence="1">
    <location>
        <begin position="46"/>
        <end position="65"/>
    </location>
</feature>
<dbReference type="RefSeq" id="WP_343784103.1">
    <property type="nucleotide sequence ID" value="NZ_BAAAFH010000003.1"/>
</dbReference>
<name>A0ABP3XZD2_9FLAO</name>
<gene>
    <name evidence="2" type="ORF">GCM10009118_01650</name>
</gene>
<keyword evidence="1" id="KW-0472">Membrane</keyword>
<evidence type="ECO:0008006" key="4">
    <source>
        <dbReference type="Google" id="ProtNLM"/>
    </source>
</evidence>
<dbReference type="Pfam" id="PF09527">
    <property type="entry name" value="ATPase_gene1"/>
    <property type="match status" value="1"/>
</dbReference>
<dbReference type="InterPro" id="IPR032820">
    <property type="entry name" value="ATPase_put"/>
</dbReference>
<comment type="caution">
    <text evidence="2">The sequence shown here is derived from an EMBL/GenBank/DDBJ whole genome shotgun (WGS) entry which is preliminary data.</text>
</comment>
<proteinExistence type="predicted"/>
<keyword evidence="3" id="KW-1185">Reference proteome</keyword>